<dbReference type="InterPro" id="IPR039210">
    <property type="entry name" value="OGFOD3"/>
</dbReference>
<comment type="caution">
    <text evidence="2">The sequence shown here is derived from an EMBL/GenBank/DDBJ whole genome shotgun (WGS) entry which is preliminary data.</text>
</comment>
<feature type="region of interest" description="Disordered" evidence="1">
    <location>
        <begin position="1"/>
        <end position="31"/>
    </location>
</feature>
<dbReference type="PANTHER" id="PTHR14650">
    <property type="entry name" value="PROLYL HYDROXYLASE-RELATED"/>
    <property type="match status" value="1"/>
</dbReference>
<reference evidence="2" key="1">
    <citation type="submission" date="2021-03" db="EMBL/GenBank/DDBJ databases">
        <authorList>
            <person name="Tran Van P."/>
        </authorList>
    </citation>
    <scope>NUCLEOTIDE SEQUENCE</scope>
</reference>
<accession>A0ABN7NE98</accession>
<dbReference type="PANTHER" id="PTHR14650:SF1">
    <property type="entry name" value="2-OXOGLUTARATE AND IRON-DEPENDENT OXYGENASE DOMAIN-CONTAINING PROTEIN 3"/>
    <property type="match status" value="1"/>
</dbReference>
<protein>
    <submittedName>
        <fullName evidence="2">Uncharacterized protein</fullName>
    </submittedName>
</protein>
<evidence type="ECO:0000256" key="1">
    <source>
        <dbReference type="SAM" id="MobiDB-lite"/>
    </source>
</evidence>
<feature type="non-terminal residue" evidence="2">
    <location>
        <position position="265"/>
    </location>
</feature>
<keyword evidence="3" id="KW-1185">Reference proteome</keyword>
<sequence length="265" mass="29427">MGTLEPQINKRNLSKKSKESLKSTVSTETKEKKLDGESIPIKYGPMPTFPYQRVWTRAVLILGVLSVIYFGSKDGNEIAFAKQKEILRHRAQDVVCSDSYRTELEQFPGCVPERCGRVVFDQLVSGSEADALLKIAQQGLALGGSEGGASILDLHSGALSQGKNFVNIYKLDQAKGIFRKSDFIIYNYLTPLSCHDKKEGLMRACARFHLFFFPPWADHMSSMKNSLNNFGLGCLTPDSPHILFSLSPLLLPKQFMTSTGILTLT</sequence>
<organism evidence="2 3">
    <name type="scientific">Timema podura</name>
    <name type="common">Walking stick</name>
    <dbReference type="NCBI Taxonomy" id="61482"/>
    <lineage>
        <taxon>Eukaryota</taxon>
        <taxon>Metazoa</taxon>
        <taxon>Ecdysozoa</taxon>
        <taxon>Arthropoda</taxon>
        <taxon>Hexapoda</taxon>
        <taxon>Insecta</taxon>
        <taxon>Pterygota</taxon>
        <taxon>Neoptera</taxon>
        <taxon>Polyneoptera</taxon>
        <taxon>Phasmatodea</taxon>
        <taxon>Timematodea</taxon>
        <taxon>Timematoidea</taxon>
        <taxon>Timematidae</taxon>
        <taxon>Timema</taxon>
    </lineage>
</organism>
<evidence type="ECO:0000313" key="3">
    <source>
        <dbReference type="Proteomes" id="UP001153148"/>
    </source>
</evidence>
<gene>
    <name evidence="2" type="ORF">TPAB3V08_LOCUS1224</name>
</gene>
<proteinExistence type="predicted"/>
<dbReference type="EMBL" id="CAJPIN010001067">
    <property type="protein sequence ID" value="CAG2054191.1"/>
    <property type="molecule type" value="Genomic_DNA"/>
</dbReference>
<dbReference type="Proteomes" id="UP001153148">
    <property type="component" value="Unassembled WGS sequence"/>
</dbReference>
<name>A0ABN7NE98_TIMPD</name>
<evidence type="ECO:0000313" key="2">
    <source>
        <dbReference type="EMBL" id="CAG2054191.1"/>
    </source>
</evidence>